<dbReference type="OrthoDB" id="9914147at2"/>
<reference evidence="3 4" key="1">
    <citation type="submission" date="2019-08" db="EMBL/GenBank/DDBJ databases">
        <title>Deep-cultivation of Planctomycetes and their phenomic and genomic characterization uncovers novel biology.</title>
        <authorList>
            <person name="Wiegand S."/>
            <person name="Jogler M."/>
            <person name="Boedeker C."/>
            <person name="Pinto D."/>
            <person name="Vollmers J."/>
            <person name="Rivas-Marin E."/>
            <person name="Kohn T."/>
            <person name="Peeters S.H."/>
            <person name="Heuer A."/>
            <person name="Rast P."/>
            <person name="Oberbeckmann S."/>
            <person name="Bunk B."/>
            <person name="Jeske O."/>
            <person name="Meyerdierks A."/>
            <person name="Storesund J.E."/>
            <person name="Kallscheuer N."/>
            <person name="Luecker S."/>
            <person name="Lage O.M."/>
            <person name="Pohl T."/>
            <person name="Merkel B.J."/>
            <person name="Hornburger P."/>
            <person name="Mueller R.-W."/>
            <person name="Bruemmer F."/>
            <person name="Labrenz M."/>
            <person name="Spormann A.M."/>
            <person name="Op den Camp H."/>
            <person name="Overmann J."/>
            <person name="Amann R."/>
            <person name="Jetten M.S.M."/>
            <person name="Mascher T."/>
            <person name="Medema M.H."/>
            <person name="Devos D.P."/>
            <person name="Kaster A.-K."/>
            <person name="Ovreas L."/>
            <person name="Rohde M."/>
            <person name="Galperin M.Y."/>
            <person name="Jogler C."/>
        </authorList>
    </citation>
    <scope>NUCLEOTIDE SEQUENCE [LARGE SCALE GENOMIC DNA]</scope>
    <source>
        <strain evidence="3 4">Pr1d</strain>
    </source>
</reference>
<evidence type="ECO:0000256" key="1">
    <source>
        <dbReference type="SAM" id="MobiDB-lite"/>
    </source>
</evidence>
<gene>
    <name evidence="3" type="ORF">Pr1d_40390</name>
</gene>
<dbReference type="EMBL" id="CP042913">
    <property type="protein sequence ID" value="QEG36703.1"/>
    <property type="molecule type" value="Genomic_DNA"/>
</dbReference>
<evidence type="ECO:0000313" key="4">
    <source>
        <dbReference type="Proteomes" id="UP000323917"/>
    </source>
</evidence>
<dbReference type="KEGG" id="bgok:Pr1d_40390"/>
<keyword evidence="2" id="KW-0472">Membrane</keyword>
<proteinExistence type="predicted"/>
<feature type="region of interest" description="Disordered" evidence="1">
    <location>
        <begin position="57"/>
        <end position="82"/>
    </location>
</feature>
<name>A0A5B9QRU7_9BACT</name>
<keyword evidence="2" id="KW-0812">Transmembrane</keyword>
<keyword evidence="2" id="KW-1133">Transmembrane helix</keyword>
<dbReference type="Proteomes" id="UP000323917">
    <property type="component" value="Chromosome"/>
</dbReference>
<dbReference type="RefSeq" id="WP_148075022.1">
    <property type="nucleotide sequence ID" value="NZ_CP042913.1"/>
</dbReference>
<feature type="transmembrane region" description="Helical" evidence="2">
    <location>
        <begin position="12"/>
        <end position="32"/>
    </location>
</feature>
<protein>
    <submittedName>
        <fullName evidence="3">Uncharacterized protein</fullName>
    </submittedName>
</protein>
<organism evidence="3 4">
    <name type="scientific">Bythopirellula goksoeyrii</name>
    <dbReference type="NCBI Taxonomy" id="1400387"/>
    <lineage>
        <taxon>Bacteria</taxon>
        <taxon>Pseudomonadati</taxon>
        <taxon>Planctomycetota</taxon>
        <taxon>Planctomycetia</taxon>
        <taxon>Pirellulales</taxon>
        <taxon>Lacipirellulaceae</taxon>
        <taxon>Bythopirellula</taxon>
    </lineage>
</organism>
<dbReference type="AlphaFoldDB" id="A0A5B9QRU7"/>
<keyword evidence="4" id="KW-1185">Reference proteome</keyword>
<accession>A0A5B9QRU7</accession>
<feature type="transmembrane region" description="Helical" evidence="2">
    <location>
        <begin position="103"/>
        <end position="124"/>
    </location>
</feature>
<evidence type="ECO:0000313" key="3">
    <source>
        <dbReference type="EMBL" id="QEG36703.1"/>
    </source>
</evidence>
<sequence>MGESSFASIWPGAAALLGILMIVTGLVLPAAADPAGSLTEQQAHEYYEAHASLEKAAAERGRDARNKRVPESPEEARGLEAARKRFEDAKAEVQTAKSSNAKLAFGLKVAGAALTILGAGGLLMNKS</sequence>
<evidence type="ECO:0000256" key="2">
    <source>
        <dbReference type="SAM" id="Phobius"/>
    </source>
</evidence>